<reference evidence="3" key="1">
    <citation type="submission" date="2021-02" db="EMBL/GenBank/DDBJ databases">
        <title>Natronogracilivirga saccharolytica gen. nov. sp. nov. a new anaerobic, haloalkiliphilic carbohydrate-fermenting bacterium from soda lake and proposing of Cyclonatronumiaceae fam. nov. in the phylum Balneolaeota.</title>
        <authorList>
            <person name="Zhilina T.N."/>
            <person name="Sorokin D.Y."/>
            <person name="Zavarzina D.G."/>
            <person name="Toshchakov S.V."/>
            <person name="Kublanov I.V."/>
        </authorList>
    </citation>
    <scope>NUCLEOTIDE SEQUENCE</scope>
    <source>
        <strain evidence="3">Z-1702</strain>
    </source>
</reference>
<feature type="region of interest" description="Disordered" evidence="1">
    <location>
        <begin position="1"/>
        <end position="29"/>
    </location>
</feature>
<name>A0A8J7RM64_9BACT</name>
<sequence length="109" mass="12368">MYRGEADPINNKKMHHNSGDLPKVGKLHKNYPNPFNPTTLISYDLPETSNVRLEVYDLLGRKVATLVNDQMEAGSHEVLFDATNLASGIYIFRITTSQFTKTRQMTLVK</sequence>
<evidence type="ECO:0000313" key="4">
    <source>
        <dbReference type="Proteomes" id="UP000673975"/>
    </source>
</evidence>
<feature type="domain" description="Secretion system C-terminal sorting" evidence="2">
    <location>
        <begin position="31"/>
        <end position="103"/>
    </location>
</feature>
<evidence type="ECO:0000259" key="2">
    <source>
        <dbReference type="Pfam" id="PF18962"/>
    </source>
</evidence>
<gene>
    <name evidence="3" type="ORF">NATSA_14715</name>
</gene>
<protein>
    <submittedName>
        <fullName evidence="3">T9SS type A sorting domain-containing protein</fullName>
    </submittedName>
</protein>
<keyword evidence="4" id="KW-1185">Reference proteome</keyword>
<accession>A0A8J7RM64</accession>
<evidence type="ECO:0000256" key="1">
    <source>
        <dbReference type="SAM" id="MobiDB-lite"/>
    </source>
</evidence>
<comment type="caution">
    <text evidence="3">The sequence shown here is derived from an EMBL/GenBank/DDBJ whole genome shotgun (WGS) entry which is preliminary data.</text>
</comment>
<dbReference type="EMBL" id="JAFIDN010000017">
    <property type="protein sequence ID" value="MBP3193927.1"/>
    <property type="molecule type" value="Genomic_DNA"/>
</dbReference>
<dbReference type="AlphaFoldDB" id="A0A8J7RM64"/>
<evidence type="ECO:0000313" key="3">
    <source>
        <dbReference type="EMBL" id="MBP3193927.1"/>
    </source>
</evidence>
<organism evidence="3 4">
    <name type="scientific">Natronogracilivirga saccharolytica</name>
    <dbReference type="NCBI Taxonomy" id="2812953"/>
    <lineage>
        <taxon>Bacteria</taxon>
        <taxon>Pseudomonadati</taxon>
        <taxon>Balneolota</taxon>
        <taxon>Balneolia</taxon>
        <taxon>Balneolales</taxon>
        <taxon>Cyclonatronaceae</taxon>
        <taxon>Natronogracilivirga</taxon>
    </lineage>
</organism>
<dbReference type="InterPro" id="IPR026444">
    <property type="entry name" value="Secre_tail"/>
</dbReference>
<dbReference type="NCBIfam" id="TIGR04183">
    <property type="entry name" value="Por_Secre_tail"/>
    <property type="match status" value="1"/>
</dbReference>
<dbReference type="Pfam" id="PF18962">
    <property type="entry name" value="Por_Secre_tail"/>
    <property type="match status" value="1"/>
</dbReference>
<proteinExistence type="predicted"/>
<dbReference type="Gene3D" id="2.60.40.4070">
    <property type="match status" value="1"/>
</dbReference>
<dbReference type="Proteomes" id="UP000673975">
    <property type="component" value="Unassembled WGS sequence"/>
</dbReference>